<proteinExistence type="predicted"/>
<feature type="repeat" description="TPR" evidence="1">
    <location>
        <begin position="539"/>
        <end position="572"/>
    </location>
</feature>
<dbReference type="eggNOG" id="KOG1124">
    <property type="taxonomic scope" value="Eukaryota"/>
</dbReference>
<keyword evidence="4" id="KW-0808">Transferase</keyword>
<sequence>MAEKLGGSTKLVVLADLNVDPPETDDDDSSLLPPPPTEVSRSIIDENSQDKSLLSKDTDSIEGEGKKLNKLGKCRSKPSKTDSSIDCGADADGDQHVQGTPSSREEKVSSMKTGLVHVARKMPKNAHAHFILGLMYQRLNQPQKAILAYEKAEEILLRPEAEIDRPEFLSLVQIHHAQCLIIESSSENNSDKELEPHELEEILSKLKESIQSDIRQAAVWNTLGFILLKTGRVQSAISVLSSLLAIAPENYDCLGNLGVAYLQIGNLELSVKCFQELILKDQNHPAALVNYASLLLCKYASVVAGAGASAAEDALAEQSTAANAAKECLFAAIKADGKSAHIWTNLAYAFSITGDHRSSSKCLEKAAKLEPNCMSTRYAVAIHRIKEAERSQDPSELLSCAGNEMASIIRDGDSSLVELPLAWTGLAMVHKAQHEIAAAYESEQYGLTEIEERAVSSLKQAIAEHPDDAVQWHQLGVHTLSARQFKTSQKYFKAAVACDKDCCYAWSNLGISLQLSEEPSQAEEVYKRALSLATTQEAHTILSNLGILYRHQKKYQLAKAMFTKSLELQPGYAPAFNNLGLVFVAEGLLEEAKYCFEKALESDPLLDAAKSNSIKVVTMSKLCKGLSSCNL</sequence>
<dbReference type="Pfam" id="PF14559">
    <property type="entry name" value="TPR_19"/>
    <property type="match status" value="1"/>
</dbReference>
<evidence type="ECO:0000313" key="4">
    <source>
        <dbReference type="RefSeq" id="XP_004501835.1"/>
    </source>
</evidence>
<keyword evidence="3" id="KW-1185">Reference proteome</keyword>
<evidence type="ECO:0000313" key="3">
    <source>
        <dbReference type="Proteomes" id="UP000087171"/>
    </source>
</evidence>
<dbReference type="PROSITE" id="PS50005">
    <property type="entry name" value="TPR"/>
    <property type="match status" value="4"/>
</dbReference>
<gene>
    <name evidence="4" type="primary">LOC101497961</name>
</gene>
<protein>
    <submittedName>
        <fullName evidence="4">Probable UDP-N-acetylglucosamine--peptide N-acetylglucosaminyltransferase SPINDLY</fullName>
    </submittedName>
</protein>
<dbReference type="PANTHER" id="PTHR45523:SF1">
    <property type="entry name" value="TETRATRICOPEPTIDE REPEAT (TPR)-CONTAINING PROTEIN"/>
    <property type="match status" value="1"/>
</dbReference>
<reference evidence="3" key="1">
    <citation type="journal article" date="2013" name="Nat. Biotechnol.">
        <title>Draft genome sequence of chickpea (Cicer arietinum) provides a resource for trait improvement.</title>
        <authorList>
            <person name="Varshney R.K."/>
            <person name="Song C."/>
            <person name="Saxena R.K."/>
            <person name="Azam S."/>
            <person name="Yu S."/>
            <person name="Sharpe A.G."/>
            <person name="Cannon S."/>
            <person name="Baek J."/>
            <person name="Rosen B.D."/>
            <person name="Tar'an B."/>
            <person name="Millan T."/>
            <person name="Zhang X."/>
            <person name="Ramsay L.D."/>
            <person name="Iwata A."/>
            <person name="Wang Y."/>
            <person name="Nelson W."/>
            <person name="Farmer A.D."/>
            <person name="Gaur P.M."/>
            <person name="Soderlund C."/>
            <person name="Penmetsa R.V."/>
            <person name="Xu C."/>
            <person name="Bharti A.K."/>
            <person name="He W."/>
            <person name="Winter P."/>
            <person name="Zhao S."/>
            <person name="Hane J.K."/>
            <person name="Carrasquilla-Garcia N."/>
            <person name="Condie J.A."/>
            <person name="Upadhyaya H.D."/>
            <person name="Luo M.C."/>
            <person name="Thudi M."/>
            <person name="Gowda C.L."/>
            <person name="Singh N.P."/>
            <person name="Lichtenzveig J."/>
            <person name="Gali K.K."/>
            <person name="Rubio J."/>
            <person name="Nadarajan N."/>
            <person name="Dolezel J."/>
            <person name="Bansal K.C."/>
            <person name="Xu X."/>
            <person name="Edwards D."/>
            <person name="Zhang G."/>
            <person name="Kahl G."/>
            <person name="Gil J."/>
            <person name="Singh K.B."/>
            <person name="Datta S.K."/>
            <person name="Jackson S.A."/>
            <person name="Wang J."/>
            <person name="Cook D.R."/>
        </authorList>
    </citation>
    <scope>NUCLEOTIDE SEQUENCE [LARGE SCALE GENOMIC DNA]</scope>
    <source>
        <strain evidence="3">cv. CDC Frontier</strain>
    </source>
</reference>
<name>A0A1S2YA93_CICAR</name>
<keyword evidence="1" id="KW-0802">TPR repeat</keyword>
<feature type="repeat" description="TPR" evidence="1">
    <location>
        <begin position="217"/>
        <end position="250"/>
    </location>
</feature>
<organism evidence="3 4">
    <name type="scientific">Cicer arietinum</name>
    <name type="common">Chickpea</name>
    <name type="synonym">Garbanzo</name>
    <dbReference type="NCBI Taxonomy" id="3827"/>
    <lineage>
        <taxon>Eukaryota</taxon>
        <taxon>Viridiplantae</taxon>
        <taxon>Streptophyta</taxon>
        <taxon>Embryophyta</taxon>
        <taxon>Tracheophyta</taxon>
        <taxon>Spermatophyta</taxon>
        <taxon>Magnoliopsida</taxon>
        <taxon>eudicotyledons</taxon>
        <taxon>Gunneridae</taxon>
        <taxon>Pentapetalae</taxon>
        <taxon>rosids</taxon>
        <taxon>fabids</taxon>
        <taxon>Fabales</taxon>
        <taxon>Fabaceae</taxon>
        <taxon>Papilionoideae</taxon>
        <taxon>50 kb inversion clade</taxon>
        <taxon>NPAAA clade</taxon>
        <taxon>Hologalegina</taxon>
        <taxon>IRL clade</taxon>
        <taxon>Cicereae</taxon>
        <taxon>Cicer</taxon>
    </lineage>
</organism>
<dbReference type="Pfam" id="PF13181">
    <property type="entry name" value="TPR_8"/>
    <property type="match status" value="2"/>
</dbReference>
<dbReference type="PANTHER" id="PTHR45523">
    <property type="entry name" value="TETRATRICOPEPTIDE REPEAT (TPR)-CONTAINING PROTEIN-RELATED"/>
    <property type="match status" value="1"/>
</dbReference>
<keyword evidence="4" id="KW-0328">Glycosyltransferase</keyword>
<dbReference type="GO" id="GO:0016757">
    <property type="term" value="F:glycosyltransferase activity"/>
    <property type="evidence" value="ECO:0007669"/>
    <property type="project" value="UniProtKB-KW"/>
</dbReference>
<feature type="repeat" description="TPR" evidence="1">
    <location>
        <begin position="340"/>
        <end position="373"/>
    </location>
</feature>
<dbReference type="InterPro" id="IPR019734">
    <property type="entry name" value="TPR_rpt"/>
</dbReference>
<feature type="compositionally biased region" description="Basic residues" evidence="2">
    <location>
        <begin position="68"/>
        <end position="78"/>
    </location>
</feature>
<dbReference type="InterPro" id="IPR011990">
    <property type="entry name" value="TPR-like_helical_dom_sf"/>
</dbReference>
<evidence type="ECO:0000256" key="1">
    <source>
        <dbReference type="PROSITE-ProRule" id="PRU00339"/>
    </source>
</evidence>
<dbReference type="GeneID" id="101497961"/>
<dbReference type="AlphaFoldDB" id="A0A1S2YA93"/>
<accession>A0A1S2YA93</accession>
<dbReference type="KEGG" id="cam:101497961"/>
<dbReference type="Pfam" id="PF13176">
    <property type="entry name" value="TPR_7"/>
    <property type="match status" value="1"/>
</dbReference>
<dbReference type="OrthoDB" id="9991317at2759"/>
<feature type="repeat" description="TPR" evidence="1">
    <location>
        <begin position="573"/>
        <end position="606"/>
    </location>
</feature>
<dbReference type="Proteomes" id="UP000087171">
    <property type="component" value="Chromosome Ca5"/>
</dbReference>
<dbReference type="SUPFAM" id="SSF48452">
    <property type="entry name" value="TPR-like"/>
    <property type="match status" value="2"/>
</dbReference>
<feature type="region of interest" description="Disordered" evidence="2">
    <location>
        <begin position="16"/>
        <end position="109"/>
    </location>
</feature>
<dbReference type="SMART" id="SM00028">
    <property type="entry name" value="TPR"/>
    <property type="match status" value="9"/>
</dbReference>
<feature type="compositionally biased region" description="Basic and acidic residues" evidence="2">
    <location>
        <begin position="53"/>
        <end position="67"/>
    </location>
</feature>
<dbReference type="PaxDb" id="3827-XP_004501835.1"/>
<dbReference type="Pfam" id="PF13424">
    <property type="entry name" value="TPR_12"/>
    <property type="match status" value="1"/>
</dbReference>
<dbReference type="Gene3D" id="1.25.40.10">
    <property type="entry name" value="Tetratricopeptide repeat domain"/>
    <property type="match status" value="5"/>
</dbReference>
<evidence type="ECO:0000256" key="2">
    <source>
        <dbReference type="SAM" id="MobiDB-lite"/>
    </source>
</evidence>
<dbReference type="STRING" id="3827.A0A1S2YA93"/>
<reference evidence="4" key="2">
    <citation type="submission" date="2025-08" db="UniProtKB">
        <authorList>
            <consortium name="RefSeq"/>
        </authorList>
    </citation>
    <scope>IDENTIFICATION</scope>
    <source>
        <tissue evidence="4">Etiolated seedlings</tissue>
    </source>
</reference>
<dbReference type="RefSeq" id="XP_004501835.1">
    <property type="nucleotide sequence ID" value="XM_004501778.3"/>
</dbReference>